<dbReference type="Proteomes" id="UP000077262">
    <property type="component" value="Unassembled WGS sequence"/>
</dbReference>
<reference evidence="11 16" key="4">
    <citation type="submission" date="2020-04" db="EMBL/GenBank/DDBJ databases">
        <title>The Whole Genome Analysis of High salt-tolerant Sphingobium yanoikuyae YC-XJ2 with Aryl organophosphorus flame retardants (aryl-OPFRs)-degrading capacity and characteristics of Related phosphotriesterase.</title>
        <authorList>
            <person name="Li X."/>
        </authorList>
    </citation>
    <scope>NUCLEOTIDE SEQUENCE [LARGE SCALE GENOMIC DNA]</scope>
    <source>
        <strain evidence="11 16">YC-XJ2</strain>
        <plasmid evidence="11">p-A-Sy</plasmid>
        <plasmid evidence="16">p-a-sy</plasmid>
    </source>
</reference>
<evidence type="ECO:0000256" key="8">
    <source>
        <dbReference type="SAM" id="SignalP"/>
    </source>
</evidence>
<evidence type="ECO:0000313" key="10">
    <source>
        <dbReference type="EMBL" id="OAH46650.1"/>
    </source>
</evidence>
<dbReference type="RefSeq" id="WP_017502287.1">
    <property type="nucleotide sequence ID" value="NZ_CALUBW010000007.1"/>
</dbReference>
<proteinExistence type="inferred from homology"/>
<keyword evidence="7" id="KW-0998">Cell outer membrane</keyword>
<evidence type="ECO:0000313" key="11">
    <source>
        <dbReference type="EMBL" id="QJR05755.1"/>
    </source>
</evidence>
<reference evidence="12 15" key="3">
    <citation type="submission" date="2018-07" db="EMBL/GenBank/DDBJ databases">
        <title>Genomic and Epidemiologic Investigation of an Indolent Hospital Outbreak.</title>
        <authorList>
            <person name="Johnson R.C."/>
            <person name="Deming C."/>
            <person name="Conlan S."/>
            <person name="Zellmer C.J."/>
            <person name="Michelin A.V."/>
            <person name="Lee-Lin S."/>
            <person name="Thomas P.J."/>
            <person name="Park M."/>
            <person name="Weingarten R.A."/>
            <person name="Less J."/>
            <person name="Dekker J.P."/>
            <person name="Frank K.M."/>
            <person name="Musser K.A."/>
            <person name="Mcquiston J.R."/>
            <person name="Henderson D.K."/>
            <person name="Lau A.F."/>
            <person name="Palmore T.N."/>
            <person name="Segre J.A."/>
        </authorList>
    </citation>
    <scope>NUCLEOTIDE SEQUENCE [LARGE SCALE GENOMIC DNA]</scope>
    <source>
        <strain evidence="12 15">SK-NIH.Env6_1116</strain>
    </source>
</reference>
<feature type="chain" id="PRO_5014502805" evidence="8">
    <location>
        <begin position="20"/>
        <end position="409"/>
    </location>
</feature>
<dbReference type="eggNOG" id="COG1538">
    <property type="taxonomic scope" value="Bacteria"/>
</dbReference>
<comment type="subcellular location">
    <subcellularLocation>
        <location evidence="1">Cell outer membrane</location>
    </subcellularLocation>
</comment>
<dbReference type="EMBL" id="CP053022">
    <property type="protein sequence ID" value="QJR05755.1"/>
    <property type="molecule type" value="Genomic_DNA"/>
</dbReference>
<keyword evidence="8" id="KW-0732">Signal</keyword>
<accession>A0A084EB38</accession>
<protein>
    <submittedName>
        <fullName evidence="11">TolC family protein</fullName>
    </submittedName>
    <submittedName>
        <fullName evidence="9">Transporter</fullName>
    </submittedName>
</protein>
<dbReference type="GO" id="GO:0009279">
    <property type="term" value="C:cell outer membrane"/>
    <property type="evidence" value="ECO:0007669"/>
    <property type="project" value="UniProtKB-SubCell"/>
</dbReference>
<dbReference type="EMBL" id="LSTR01000019">
    <property type="protein sequence ID" value="OAH46650.1"/>
    <property type="molecule type" value="Genomic_DNA"/>
</dbReference>
<geneLocation type="plasmid" evidence="11">
    <name>p-A-Sy</name>
</geneLocation>
<dbReference type="Proteomes" id="UP000502611">
    <property type="component" value="Plasmid p-A-Sy"/>
</dbReference>
<reference evidence="9 13" key="1">
    <citation type="submission" date="2014-03" db="EMBL/GenBank/DDBJ databases">
        <title>Genome sequence of Sphingobium yanoikuyae B1.</title>
        <authorList>
            <person name="Gan H.M."/>
            <person name="Gan H.Y."/>
            <person name="Savka M.A."/>
        </authorList>
    </citation>
    <scope>NUCLEOTIDE SEQUENCE [LARGE SCALE GENOMIC DNA]</scope>
    <source>
        <strain evidence="9 13">B1</strain>
    </source>
</reference>
<dbReference type="Gene3D" id="1.20.1600.10">
    <property type="entry name" value="Outer membrane efflux proteins (OEP)"/>
    <property type="match status" value="1"/>
</dbReference>
<dbReference type="AlphaFoldDB" id="A0A084EB38"/>
<keyword evidence="11" id="KW-0614">Plasmid</keyword>
<keyword evidence="6" id="KW-0472">Membrane</keyword>
<sequence length="409" mass="43559">MRLFVCLPLLAAIPGVAFAGPLTFDAALQRARQEAPSIKAKALAAEAARSARGGAGSLPDPTLAVGLDSFPISGPLAFAPGQDNFTMARVGVSQDIPNLAKRRAQRARADSDIKAADADTAFEARSVEVGTALAWINLAYAERRLTALDDLLARLERVVRTTPSAVASGNARPAQTLAGRQAIASLEDRRSELVSNIARARAALTRWTGDPAPEIAGSIPDFPVDGAELRAGLDRLPTMAMIDAQSGQAMADVRMADANRRSDFGVNLAYQRRDPRFGDYVSAGVTVSLPFFTRSRQNAGIAAAQENAGRILAERDAALRALAADLETDLADHIMHHEQWLRARDTLLPLAEQRVTLETASYGAGRANLVDIADAYAALADVTLNTLDREALVAADGVRLNLTYRSESQ</sequence>
<keyword evidence="3" id="KW-0813">Transport</keyword>
<reference evidence="10 14" key="2">
    <citation type="submission" date="2016-02" db="EMBL/GenBank/DDBJ databases">
        <authorList>
            <person name="Wen L."/>
            <person name="He K."/>
            <person name="Yang H."/>
        </authorList>
    </citation>
    <scope>NUCLEOTIDE SEQUENCE [LARGE SCALE GENOMIC DNA]</scope>
    <source>
        <strain evidence="10 14">CD09_2</strain>
    </source>
</reference>
<gene>
    <name evidence="10" type="ORF">AX777_16755</name>
    <name evidence="9" type="ORF">CP98_04582</name>
    <name evidence="12" type="ORF">DAH51_10065</name>
    <name evidence="11" type="ORF">HH800_26230</name>
</gene>
<evidence type="ECO:0000256" key="3">
    <source>
        <dbReference type="ARBA" id="ARBA00022448"/>
    </source>
</evidence>
<evidence type="ECO:0000256" key="5">
    <source>
        <dbReference type="ARBA" id="ARBA00022692"/>
    </source>
</evidence>
<evidence type="ECO:0000256" key="2">
    <source>
        <dbReference type="ARBA" id="ARBA00007613"/>
    </source>
</evidence>
<dbReference type="PANTHER" id="PTHR30026">
    <property type="entry name" value="OUTER MEMBRANE PROTEIN TOLC"/>
    <property type="match status" value="1"/>
</dbReference>
<evidence type="ECO:0000313" key="14">
    <source>
        <dbReference type="Proteomes" id="UP000077262"/>
    </source>
</evidence>
<feature type="signal peptide" evidence="8">
    <location>
        <begin position="1"/>
        <end position="19"/>
    </location>
</feature>
<comment type="similarity">
    <text evidence="2">Belongs to the outer membrane factor (OMF) (TC 1.B.17) family.</text>
</comment>
<evidence type="ECO:0000313" key="15">
    <source>
        <dbReference type="Proteomes" id="UP000287401"/>
    </source>
</evidence>
<dbReference type="GO" id="GO:1990281">
    <property type="term" value="C:efflux pump complex"/>
    <property type="evidence" value="ECO:0007669"/>
    <property type="project" value="TreeGrafter"/>
</dbReference>
<dbReference type="GO" id="GO:0015562">
    <property type="term" value="F:efflux transmembrane transporter activity"/>
    <property type="evidence" value="ECO:0007669"/>
    <property type="project" value="InterPro"/>
</dbReference>
<geneLocation type="plasmid" evidence="16">
    <name>p-a-sy</name>
</geneLocation>
<evidence type="ECO:0000256" key="7">
    <source>
        <dbReference type="ARBA" id="ARBA00023237"/>
    </source>
</evidence>
<evidence type="ECO:0000256" key="6">
    <source>
        <dbReference type="ARBA" id="ARBA00023136"/>
    </source>
</evidence>
<name>A0A084EB38_SPHYA</name>
<dbReference type="GO" id="GO:0015288">
    <property type="term" value="F:porin activity"/>
    <property type="evidence" value="ECO:0007669"/>
    <property type="project" value="TreeGrafter"/>
</dbReference>
<dbReference type="EMBL" id="QRAL01000009">
    <property type="protein sequence ID" value="RSU57151.1"/>
    <property type="molecule type" value="Genomic_DNA"/>
</dbReference>
<dbReference type="Proteomes" id="UP000287401">
    <property type="component" value="Unassembled WGS sequence"/>
</dbReference>
<evidence type="ECO:0000256" key="1">
    <source>
        <dbReference type="ARBA" id="ARBA00004442"/>
    </source>
</evidence>
<evidence type="ECO:0000313" key="12">
    <source>
        <dbReference type="EMBL" id="RSU57151.1"/>
    </source>
</evidence>
<dbReference type="OrthoDB" id="7616531at2"/>
<evidence type="ECO:0000313" key="16">
    <source>
        <dbReference type="Proteomes" id="UP000502611"/>
    </source>
</evidence>
<dbReference type="Proteomes" id="UP000028534">
    <property type="component" value="Unassembled WGS sequence"/>
</dbReference>
<dbReference type="EMBL" id="JGVR01000043">
    <property type="protein sequence ID" value="KEZ15180.1"/>
    <property type="molecule type" value="Genomic_DNA"/>
</dbReference>
<dbReference type="SUPFAM" id="SSF56954">
    <property type="entry name" value="Outer membrane efflux proteins (OEP)"/>
    <property type="match status" value="1"/>
</dbReference>
<dbReference type="PATRIC" id="fig|13690.10.peg.4716"/>
<keyword evidence="4" id="KW-1134">Transmembrane beta strand</keyword>
<organism evidence="9 13">
    <name type="scientific">Sphingobium yanoikuyae</name>
    <name type="common">Sphingomonas yanoikuyae</name>
    <dbReference type="NCBI Taxonomy" id="13690"/>
    <lineage>
        <taxon>Bacteria</taxon>
        <taxon>Pseudomonadati</taxon>
        <taxon>Pseudomonadota</taxon>
        <taxon>Alphaproteobacteria</taxon>
        <taxon>Sphingomonadales</taxon>
        <taxon>Sphingomonadaceae</taxon>
        <taxon>Sphingobium</taxon>
    </lineage>
</organism>
<keyword evidence="5" id="KW-0812">Transmembrane</keyword>
<evidence type="ECO:0000313" key="13">
    <source>
        <dbReference type="Proteomes" id="UP000028534"/>
    </source>
</evidence>
<dbReference type="STRING" id="13690.AX777_16755"/>
<evidence type="ECO:0000256" key="4">
    <source>
        <dbReference type="ARBA" id="ARBA00022452"/>
    </source>
</evidence>
<dbReference type="PANTHER" id="PTHR30026:SF20">
    <property type="entry name" value="OUTER MEMBRANE PROTEIN TOLC"/>
    <property type="match status" value="1"/>
</dbReference>
<dbReference type="Pfam" id="PF02321">
    <property type="entry name" value="OEP"/>
    <property type="match status" value="2"/>
</dbReference>
<evidence type="ECO:0000313" key="9">
    <source>
        <dbReference type="EMBL" id="KEZ15180.1"/>
    </source>
</evidence>
<dbReference type="InterPro" id="IPR051906">
    <property type="entry name" value="TolC-like"/>
</dbReference>
<dbReference type="InterPro" id="IPR003423">
    <property type="entry name" value="OMP_efflux"/>
</dbReference>